<keyword evidence="1" id="KW-1003">Cell membrane</keyword>
<organism evidence="6 7">
    <name type="scientific">Dyella dinghuensis</name>
    <dbReference type="NCBI Taxonomy" id="1920169"/>
    <lineage>
        <taxon>Bacteria</taxon>
        <taxon>Pseudomonadati</taxon>
        <taxon>Pseudomonadota</taxon>
        <taxon>Gammaproteobacteria</taxon>
        <taxon>Lysobacterales</taxon>
        <taxon>Rhodanobacteraceae</taxon>
        <taxon>Dyella</taxon>
    </lineage>
</organism>
<reference evidence="6 7" key="1">
    <citation type="submission" date="2018-12" db="EMBL/GenBank/DDBJ databases">
        <title>Dyella dinghuensis sp. nov. DHOA06 and Dyella choica sp. nov. 4M-K27, isolated from forest soil.</title>
        <authorList>
            <person name="Qiu L.-H."/>
            <person name="Gao Z.-H."/>
        </authorList>
    </citation>
    <scope>NUCLEOTIDE SEQUENCE [LARGE SCALE GENOMIC DNA]</scope>
    <source>
        <strain evidence="6 7">DHOA06</strain>
    </source>
</reference>
<dbReference type="OrthoDB" id="6080293at2"/>
<evidence type="ECO:0000256" key="1">
    <source>
        <dbReference type="ARBA" id="ARBA00022475"/>
    </source>
</evidence>
<dbReference type="EMBL" id="RYZR01000003">
    <property type="protein sequence ID" value="RUL65913.1"/>
    <property type="molecule type" value="Genomic_DNA"/>
</dbReference>
<accession>A0A432LWU3</accession>
<keyword evidence="4 5" id="KW-0472">Membrane</keyword>
<dbReference type="Pfam" id="PF07869">
    <property type="entry name" value="DUF1656"/>
    <property type="match status" value="1"/>
</dbReference>
<gene>
    <name evidence="6" type="ORF">EKH79_04205</name>
</gene>
<evidence type="ECO:0000256" key="2">
    <source>
        <dbReference type="ARBA" id="ARBA00022692"/>
    </source>
</evidence>
<keyword evidence="3 5" id="KW-1133">Transmembrane helix</keyword>
<name>A0A432LWU3_9GAMM</name>
<feature type="transmembrane region" description="Helical" evidence="5">
    <location>
        <begin position="41"/>
        <end position="64"/>
    </location>
</feature>
<dbReference type="RefSeq" id="WP_126672544.1">
    <property type="nucleotide sequence ID" value="NZ_RYZR01000003.1"/>
</dbReference>
<evidence type="ECO:0000256" key="3">
    <source>
        <dbReference type="ARBA" id="ARBA00022989"/>
    </source>
</evidence>
<evidence type="ECO:0000256" key="5">
    <source>
        <dbReference type="SAM" id="Phobius"/>
    </source>
</evidence>
<proteinExistence type="predicted"/>
<comment type="caution">
    <text evidence="6">The sequence shown here is derived from an EMBL/GenBank/DDBJ whole genome shotgun (WGS) entry which is preliminary data.</text>
</comment>
<feature type="transmembrane region" description="Helical" evidence="5">
    <location>
        <begin position="6"/>
        <end position="29"/>
    </location>
</feature>
<keyword evidence="2 5" id="KW-0812">Transmembrane</keyword>
<sequence length="65" mass="7458">MPREIAIAGVLIPGLLVWFLISLFLLFFIDMVIGRFGLYRYVWHPALFRLALIACIFGSIALLLY</sequence>
<keyword evidence="7" id="KW-1185">Reference proteome</keyword>
<dbReference type="InterPro" id="IPR012451">
    <property type="entry name" value="DUF1656"/>
</dbReference>
<protein>
    <submittedName>
        <fullName evidence="6">DUF1656 domain-containing protein</fullName>
    </submittedName>
</protein>
<evidence type="ECO:0000313" key="6">
    <source>
        <dbReference type="EMBL" id="RUL65913.1"/>
    </source>
</evidence>
<dbReference type="AlphaFoldDB" id="A0A432LWU3"/>
<evidence type="ECO:0000256" key="4">
    <source>
        <dbReference type="ARBA" id="ARBA00023136"/>
    </source>
</evidence>
<evidence type="ECO:0000313" key="7">
    <source>
        <dbReference type="Proteomes" id="UP000267077"/>
    </source>
</evidence>
<dbReference type="Proteomes" id="UP000267077">
    <property type="component" value="Unassembled WGS sequence"/>
</dbReference>